<keyword evidence="7 10" id="KW-0342">GTP-binding</keyword>
<feature type="domain" description="EngB-type G" evidence="11">
    <location>
        <begin position="18"/>
        <end position="179"/>
    </location>
</feature>
<sequence>MWKFIKSAASKNSWYQTSLEQFAFIGRSNVGKSSLINALANCKIARVSKQPGRTQLINYFQVKDKIVIDLPGYGYARLSIAQKSRISLMLADFFRNAQLSGIFLIIDATIGFQELDYQMLEYLIGLGHKVIVIANKVDKTNQSQKAKIANQAKKLNLAIVFVSAKNKVQLDAIRSIINY</sequence>
<evidence type="ECO:0000259" key="11">
    <source>
        <dbReference type="PROSITE" id="PS51706"/>
    </source>
</evidence>
<gene>
    <name evidence="10 12" type="primary">engB</name>
    <name evidence="12" type="ORF">MYB_01280</name>
</gene>
<dbReference type="EMBL" id="CP007154">
    <property type="protein sequence ID" value="AHH45266.1"/>
    <property type="molecule type" value="Genomic_DNA"/>
</dbReference>
<keyword evidence="8 10" id="KW-0717">Septation</keyword>
<evidence type="ECO:0000256" key="7">
    <source>
        <dbReference type="ARBA" id="ARBA00023134"/>
    </source>
</evidence>
<organism evidence="12 13">
    <name type="scientific">Mesomycoplasma bovoculi M165/69</name>
    <dbReference type="NCBI Taxonomy" id="743966"/>
    <lineage>
        <taxon>Bacteria</taxon>
        <taxon>Bacillati</taxon>
        <taxon>Mycoplasmatota</taxon>
        <taxon>Mycoplasmoidales</taxon>
        <taxon>Metamycoplasmataceae</taxon>
        <taxon>Mesomycoplasma</taxon>
    </lineage>
</organism>
<evidence type="ECO:0000256" key="9">
    <source>
        <dbReference type="ARBA" id="ARBA00023306"/>
    </source>
</evidence>
<protein>
    <recommendedName>
        <fullName evidence="10">Probable GTP-binding protein EngB</fullName>
    </recommendedName>
</protein>
<keyword evidence="6" id="KW-0460">Magnesium</keyword>
<dbReference type="GO" id="GO:0046872">
    <property type="term" value="F:metal ion binding"/>
    <property type="evidence" value="ECO:0007669"/>
    <property type="project" value="UniProtKB-KW"/>
</dbReference>
<dbReference type="GO" id="GO:0000917">
    <property type="term" value="P:division septum assembly"/>
    <property type="evidence" value="ECO:0007669"/>
    <property type="project" value="UniProtKB-KW"/>
</dbReference>
<keyword evidence="13" id="KW-1185">Reference proteome</keyword>
<dbReference type="AlphaFoldDB" id="W5UT14"/>
<dbReference type="STRING" id="743966.MYB_01280"/>
<dbReference type="NCBIfam" id="TIGR03598">
    <property type="entry name" value="GTPase_YsxC"/>
    <property type="match status" value="1"/>
</dbReference>
<keyword evidence="4" id="KW-0479">Metal-binding</keyword>
<evidence type="ECO:0000313" key="13">
    <source>
        <dbReference type="Proteomes" id="UP000019229"/>
    </source>
</evidence>
<dbReference type="PROSITE" id="PS51706">
    <property type="entry name" value="G_ENGB"/>
    <property type="match status" value="1"/>
</dbReference>
<dbReference type="HOGENOM" id="CLU_033732_3_2_14"/>
<evidence type="ECO:0000256" key="3">
    <source>
        <dbReference type="ARBA" id="ARBA00022618"/>
    </source>
</evidence>
<dbReference type="InterPro" id="IPR019987">
    <property type="entry name" value="GTP-bd_ribosome_bio_YsxC"/>
</dbReference>
<accession>W5UT14</accession>
<dbReference type="OrthoDB" id="9804921at2"/>
<evidence type="ECO:0000313" key="12">
    <source>
        <dbReference type="EMBL" id="AHH45266.1"/>
    </source>
</evidence>
<name>W5UT14_9BACT</name>
<keyword evidence="5 10" id="KW-0547">Nucleotide-binding</keyword>
<evidence type="ECO:0000256" key="4">
    <source>
        <dbReference type="ARBA" id="ARBA00022723"/>
    </source>
</evidence>
<comment type="cofactor">
    <cofactor evidence="1">
        <name>Mg(2+)</name>
        <dbReference type="ChEBI" id="CHEBI:18420"/>
    </cofactor>
</comment>
<evidence type="ECO:0000256" key="6">
    <source>
        <dbReference type="ARBA" id="ARBA00022842"/>
    </source>
</evidence>
<dbReference type="InterPro" id="IPR027417">
    <property type="entry name" value="P-loop_NTPase"/>
</dbReference>
<dbReference type="eggNOG" id="COG0218">
    <property type="taxonomic scope" value="Bacteria"/>
</dbReference>
<comment type="function">
    <text evidence="10">Necessary for normal cell division and for the maintenance of normal septation.</text>
</comment>
<keyword evidence="3 10" id="KW-0132">Cell division</keyword>
<dbReference type="InterPro" id="IPR030393">
    <property type="entry name" value="G_ENGB_dom"/>
</dbReference>
<reference evidence="12 13" key="1">
    <citation type="journal article" date="2014" name="Genome Announc.">
        <title>Complete Genome Sequence of Mycoplasma bovoculi Strain M165/69T (ATCC 29104).</title>
        <authorList>
            <person name="Calcutt M.J."/>
            <person name="Foecking M.F."/>
        </authorList>
    </citation>
    <scope>NUCLEOTIDE SEQUENCE [LARGE SCALE GENOMIC DNA]</scope>
    <source>
        <strain evidence="12">M165/69</strain>
    </source>
</reference>
<evidence type="ECO:0000256" key="10">
    <source>
        <dbReference type="HAMAP-Rule" id="MF_00321"/>
    </source>
</evidence>
<dbReference type="PATRIC" id="fig|743966.3.peg.258"/>
<dbReference type="PANTHER" id="PTHR11649:SF13">
    <property type="entry name" value="ENGB-TYPE G DOMAIN-CONTAINING PROTEIN"/>
    <property type="match status" value="1"/>
</dbReference>
<dbReference type="Pfam" id="PF01926">
    <property type="entry name" value="MMR_HSR1"/>
    <property type="match status" value="1"/>
</dbReference>
<proteinExistence type="inferred from homology"/>
<evidence type="ECO:0000256" key="5">
    <source>
        <dbReference type="ARBA" id="ARBA00022741"/>
    </source>
</evidence>
<dbReference type="InterPro" id="IPR006073">
    <property type="entry name" value="GTP-bd"/>
</dbReference>
<evidence type="ECO:0000256" key="1">
    <source>
        <dbReference type="ARBA" id="ARBA00001946"/>
    </source>
</evidence>
<comment type="similarity">
    <text evidence="2 10">Belongs to the TRAFAC class TrmE-Era-EngA-EngB-Septin-like GTPase superfamily. EngB GTPase family.</text>
</comment>
<evidence type="ECO:0000256" key="2">
    <source>
        <dbReference type="ARBA" id="ARBA00009638"/>
    </source>
</evidence>
<dbReference type="Gene3D" id="3.40.50.300">
    <property type="entry name" value="P-loop containing nucleotide triphosphate hydrolases"/>
    <property type="match status" value="1"/>
</dbReference>
<keyword evidence="9 10" id="KW-0131">Cell cycle</keyword>
<dbReference type="GO" id="GO:0005525">
    <property type="term" value="F:GTP binding"/>
    <property type="evidence" value="ECO:0007669"/>
    <property type="project" value="UniProtKB-UniRule"/>
</dbReference>
<dbReference type="KEGG" id="mbc:MYB_01280"/>
<dbReference type="SUPFAM" id="SSF52540">
    <property type="entry name" value="P-loop containing nucleoside triphosphate hydrolases"/>
    <property type="match status" value="1"/>
</dbReference>
<dbReference type="CDD" id="cd01876">
    <property type="entry name" value="YihA_EngB"/>
    <property type="match status" value="1"/>
</dbReference>
<evidence type="ECO:0000256" key="8">
    <source>
        <dbReference type="ARBA" id="ARBA00023210"/>
    </source>
</evidence>
<dbReference type="Proteomes" id="UP000019229">
    <property type="component" value="Chromosome"/>
</dbReference>
<dbReference type="PANTHER" id="PTHR11649">
    <property type="entry name" value="MSS1/TRME-RELATED GTP-BINDING PROTEIN"/>
    <property type="match status" value="1"/>
</dbReference>
<dbReference type="RefSeq" id="WP_022935015.1">
    <property type="nucleotide sequence ID" value="NZ_CP007154.1"/>
</dbReference>
<dbReference type="GO" id="GO:0005829">
    <property type="term" value="C:cytosol"/>
    <property type="evidence" value="ECO:0007669"/>
    <property type="project" value="TreeGrafter"/>
</dbReference>
<dbReference type="HAMAP" id="MF_00321">
    <property type="entry name" value="GTPase_EngB"/>
    <property type="match status" value="1"/>
</dbReference>